<comment type="caution">
    <text evidence="2">The sequence shown here is derived from an EMBL/GenBank/DDBJ whole genome shotgun (WGS) entry which is preliminary data.</text>
</comment>
<gene>
    <name evidence="2" type="ORF">GMARGA_LOCUS9649</name>
</gene>
<accession>A0ABN7USR6</accession>
<dbReference type="Proteomes" id="UP000789901">
    <property type="component" value="Unassembled WGS sequence"/>
</dbReference>
<protein>
    <submittedName>
        <fullName evidence="2">36043_t:CDS:1</fullName>
    </submittedName>
</protein>
<reference evidence="2 3" key="1">
    <citation type="submission" date="2021-06" db="EMBL/GenBank/DDBJ databases">
        <authorList>
            <person name="Kallberg Y."/>
            <person name="Tangrot J."/>
            <person name="Rosling A."/>
        </authorList>
    </citation>
    <scope>NUCLEOTIDE SEQUENCE [LARGE SCALE GENOMIC DNA]</scope>
    <source>
        <strain evidence="2 3">120-4 pot B 10/14</strain>
    </source>
</reference>
<proteinExistence type="predicted"/>
<keyword evidence="3" id="KW-1185">Reference proteome</keyword>
<feature type="region of interest" description="Disordered" evidence="1">
    <location>
        <begin position="1"/>
        <end position="43"/>
    </location>
</feature>
<feature type="compositionally biased region" description="Polar residues" evidence="1">
    <location>
        <begin position="18"/>
        <end position="27"/>
    </location>
</feature>
<sequence length="43" mass="4758">MNIHQNATNKDSKIIQEPIQTNQNSKTNNEDEGGSSKNGKRST</sequence>
<evidence type="ECO:0000256" key="1">
    <source>
        <dbReference type="SAM" id="MobiDB-lite"/>
    </source>
</evidence>
<dbReference type="EMBL" id="CAJVQB010005237">
    <property type="protein sequence ID" value="CAG8656577.1"/>
    <property type="molecule type" value="Genomic_DNA"/>
</dbReference>
<organism evidence="2 3">
    <name type="scientific">Gigaspora margarita</name>
    <dbReference type="NCBI Taxonomy" id="4874"/>
    <lineage>
        <taxon>Eukaryota</taxon>
        <taxon>Fungi</taxon>
        <taxon>Fungi incertae sedis</taxon>
        <taxon>Mucoromycota</taxon>
        <taxon>Glomeromycotina</taxon>
        <taxon>Glomeromycetes</taxon>
        <taxon>Diversisporales</taxon>
        <taxon>Gigasporaceae</taxon>
        <taxon>Gigaspora</taxon>
    </lineage>
</organism>
<evidence type="ECO:0000313" key="2">
    <source>
        <dbReference type="EMBL" id="CAG8656577.1"/>
    </source>
</evidence>
<name>A0ABN7USR6_GIGMA</name>
<evidence type="ECO:0000313" key="3">
    <source>
        <dbReference type="Proteomes" id="UP000789901"/>
    </source>
</evidence>